<dbReference type="InterPro" id="IPR042070">
    <property type="entry name" value="PucR_C-HTH_sf"/>
</dbReference>
<evidence type="ECO:0000313" key="4">
    <source>
        <dbReference type="Proteomes" id="UP000534306"/>
    </source>
</evidence>
<dbReference type="InterPro" id="IPR025751">
    <property type="entry name" value="RsbRD_N_dom"/>
</dbReference>
<gene>
    <name evidence="3" type="ORF">HPO96_22185</name>
</gene>
<dbReference type="InterPro" id="IPR025736">
    <property type="entry name" value="PucR_C-HTH_dom"/>
</dbReference>
<dbReference type="Proteomes" id="UP000534306">
    <property type="component" value="Unassembled WGS sequence"/>
</dbReference>
<dbReference type="Pfam" id="PF14361">
    <property type="entry name" value="RsbRD_N"/>
    <property type="match status" value="1"/>
</dbReference>
<evidence type="ECO:0000259" key="2">
    <source>
        <dbReference type="Pfam" id="PF14361"/>
    </source>
</evidence>
<feature type="domain" description="PucR C-terminal helix-turn-helix" evidence="1">
    <location>
        <begin position="345"/>
        <end position="402"/>
    </location>
</feature>
<dbReference type="EMBL" id="JABJRC010000005">
    <property type="protein sequence ID" value="NOL42960.1"/>
    <property type="molecule type" value="Genomic_DNA"/>
</dbReference>
<protein>
    <submittedName>
        <fullName evidence="3">Transcriptional regulator</fullName>
    </submittedName>
</protein>
<comment type="caution">
    <text evidence="3">The sequence shown here is derived from an EMBL/GenBank/DDBJ whole genome shotgun (WGS) entry which is preliminary data.</text>
</comment>
<evidence type="ECO:0000259" key="1">
    <source>
        <dbReference type="Pfam" id="PF13556"/>
    </source>
</evidence>
<organism evidence="3 4">
    <name type="scientific">Kribbella sandramycini</name>
    <dbReference type="NCBI Taxonomy" id="60450"/>
    <lineage>
        <taxon>Bacteria</taxon>
        <taxon>Bacillati</taxon>
        <taxon>Actinomycetota</taxon>
        <taxon>Actinomycetes</taxon>
        <taxon>Propionibacteriales</taxon>
        <taxon>Kribbellaceae</taxon>
        <taxon>Kribbella</taxon>
    </lineage>
</organism>
<feature type="domain" description="RsbT co-antagonist protein RsbRD N-terminal" evidence="2">
    <location>
        <begin position="33"/>
        <end position="171"/>
    </location>
</feature>
<evidence type="ECO:0000313" key="3">
    <source>
        <dbReference type="EMBL" id="NOL42960.1"/>
    </source>
</evidence>
<dbReference type="PANTHER" id="PTHR33744">
    <property type="entry name" value="CARBOHYDRATE DIACID REGULATOR"/>
    <property type="match status" value="1"/>
</dbReference>
<dbReference type="Gene3D" id="1.10.10.2840">
    <property type="entry name" value="PucR C-terminal helix-turn-helix domain"/>
    <property type="match status" value="1"/>
</dbReference>
<proteinExistence type="predicted"/>
<dbReference type="InterPro" id="IPR051448">
    <property type="entry name" value="CdaR-like_regulators"/>
</dbReference>
<keyword evidence="4" id="KW-1185">Reference proteome</keyword>
<dbReference type="Pfam" id="PF13556">
    <property type="entry name" value="HTH_30"/>
    <property type="match status" value="1"/>
</dbReference>
<dbReference type="AlphaFoldDB" id="A0A7Y4L257"/>
<accession>A0A7Y4L257</accession>
<sequence length="411" mass="44859">MPRVHEVIVVTDHKHLRCGGVLVHELVRSRLSRLVDEVLARLVAEIPMYGQLPEEELQGDIRRITDQSLRAFVETFRTGVVPTGDVLAPLRESAKRRAEEGVPLEALLAAYHLGGKVCADDVARDFRPEELPDAIALNRLILDFLQQVTAIVSASYFEERQSIAGEDQASRQAVLAALLEGRAADEAALRAGVRLPVEFLVAGLAFGTHPDERQPGVDPQIVAHRKLRRIRVELDRLPGSMASLSADGGIALLTCSRGDAENLRGRLSRVAGVDVTLAITSSSPGDVPAATALVRDLLGVVRSHRRPPGVYALDDLLLEYQLSRPTPARDRLADLLTPLIDRSDLLATLRCYLGNARNRRQTAADLHVHANTVDYRLRQVARLTGLDPSSDEQLPRIVAALVALDARCSLG</sequence>
<reference evidence="3 4" key="1">
    <citation type="submission" date="2020-05" db="EMBL/GenBank/DDBJ databases">
        <title>Genome sequence of Kribbella sandramycini ATCC 39419.</title>
        <authorList>
            <person name="Maclea K.S."/>
            <person name="Fair J.L."/>
        </authorList>
    </citation>
    <scope>NUCLEOTIDE SEQUENCE [LARGE SCALE GENOMIC DNA]</scope>
    <source>
        <strain evidence="3 4">ATCC 39419</strain>
    </source>
</reference>
<name>A0A7Y4L257_9ACTN</name>